<feature type="transmembrane region" description="Helical" evidence="1">
    <location>
        <begin position="188"/>
        <end position="208"/>
    </location>
</feature>
<keyword evidence="1" id="KW-0812">Transmembrane</keyword>
<feature type="transmembrane region" description="Helical" evidence="1">
    <location>
        <begin position="58"/>
        <end position="81"/>
    </location>
</feature>
<dbReference type="EMBL" id="CADCWF010000001">
    <property type="protein sequence ID" value="CAA9532652.1"/>
    <property type="molecule type" value="Genomic_DNA"/>
</dbReference>
<dbReference type="Pfam" id="PF06197">
    <property type="entry name" value="DUF998"/>
    <property type="match status" value="1"/>
</dbReference>
<evidence type="ECO:0008006" key="3">
    <source>
        <dbReference type="Google" id="ProtNLM"/>
    </source>
</evidence>
<accession>A0A6J4TUS4</accession>
<sequence>MDAAPPGTRSRHAVAGLATFGLAGVLVNAAVLLAAPLLRPEVGLVEGGLSEYAIGPWAWLQNVGFFALGVGSFAIAVALSLGATTSSWLPIGTALLALAASACLALAAFPMGGLGPTTLLGDAHQTAGTLAVGLQMASLLATTLAFRSDPEWRPLAAMGPRLFAIALGGAFLSQAELLWPALPIPFGVVMRMVVVPVLIWWTVVAIRLRADSA</sequence>
<evidence type="ECO:0000256" key="1">
    <source>
        <dbReference type="SAM" id="Phobius"/>
    </source>
</evidence>
<dbReference type="AlphaFoldDB" id="A0A6J4TUS4"/>
<feature type="transmembrane region" description="Helical" evidence="1">
    <location>
        <begin position="12"/>
        <end position="38"/>
    </location>
</feature>
<reference evidence="2" key="1">
    <citation type="submission" date="2020-02" db="EMBL/GenBank/DDBJ databases">
        <authorList>
            <person name="Meier V. D."/>
        </authorList>
    </citation>
    <scope>NUCLEOTIDE SEQUENCE</scope>
    <source>
        <strain evidence="2">AVDCRST_MAG59</strain>
    </source>
</reference>
<keyword evidence="1" id="KW-1133">Transmembrane helix</keyword>
<protein>
    <recommendedName>
        <fullName evidence="3">DUF998 domain-containing protein</fullName>
    </recommendedName>
</protein>
<keyword evidence="1" id="KW-0472">Membrane</keyword>
<proteinExistence type="predicted"/>
<feature type="transmembrane region" description="Helical" evidence="1">
    <location>
        <begin position="88"/>
        <end position="109"/>
    </location>
</feature>
<evidence type="ECO:0000313" key="2">
    <source>
        <dbReference type="EMBL" id="CAA9532652.1"/>
    </source>
</evidence>
<feature type="transmembrane region" description="Helical" evidence="1">
    <location>
        <begin position="129"/>
        <end position="146"/>
    </location>
</feature>
<dbReference type="InterPro" id="IPR009339">
    <property type="entry name" value="DUF998"/>
</dbReference>
<name>A0A6J4TUS4_9BACT</name>
<organism evidence="2">
    <name type="scientific">uncultured Thermomicrobiales bacterium</name>
    <dbReference type="NCBI Taxonomy" id="1645740"/>
    <lineage>
        <taxon>Bacteria</taxon>
        <taxon>Pseudomonadati</taxon>
        <taxon>Thermomicrobiota</taxon>
        <taxon>Thermomicrobia</taxon>
        <taxon>Thermomicrobiales</taxon>
        <taxon>environmental samples</taxon>
    </lineage>
</organism>
<feature type="transmembrane region" description="Helical" evidence="1">
    <location>
        <begin position="158"/>
        <end position="182"/>
    </location>
</feature>
<gene>
    <name evidence="2" type="ORF">AVDCRST_MAG59-5</name>
</gene>